<dbReference type="AlphaFoldDB" id="A0A183J4H4"/>
<dbReference type="OrthoDB" id="7959977at2759"/>
<evidence type="ECO:0000256" key="1">
    <source>
        <dbReference type="ARBA" id="ARBA00006788"/>
    </source>
</evidence>
<dbReference type="EMBL" id="UZAM01014544">
    <property type="protein sequence ID" value="VDP34494.1"/>
    <property type="molecule type" value="Genomic_DNA"/>
</dbReference>
<keyword evidence="3" id="KW-0175">Coiled coil</keyword>
<proteinExistence type="inferred from homology"/>
<evidence type="ECO:0000256" key="4">
    <source>
        <dbReference type="SAM" id="MobiDB-lite"/>
    </source>
</evidence>
<dbReference type="PANTHER" id="PTHR12394:SF12">
    <property type="entry name" value="LD08195P"/>
    <property type="match status" value="1"/>
</dbReference>
<keyword evidence="6" id="KW-1185">Reference proteome</keyword>
<dbReference type="Pfam" id="PF07763">
    <property type="entry name" value="FEZ"/>
    <property type="match status" value="1"/>
</dbReference>
<comment type="similarity">
    <text evidence="1">Belongs to the zygin family.</text>
</comment>
<organism evidence="7">
    <name type="scientific">Soboliphyme baturini</name>
    <dbReference type="NCBI Taxonomy" id="241478"/>
    <lineage>
        <taxon>Eukaryota</taxon>
        <taxon>Metazoa</taxon>
        <taxon>Ecdysozoa</taxon>
        <taxon>Nematoda</taxon>
        <taxon>Enoplea</taxon>
        <taxon>Dorylaimia</taxon>
        <taxon>Dioctophymatida</taxon>
        <taxon>Dioctophymatoidea</taxon>
        <taxon>Soboliphymatidae</taxon>
        <taxon>Soboliphyme</taxon>
    </lineage>
</organism>
<evidence type="ECO:0000313" key="6">
    <source>
        <dbReference type="Proteomes" id="UP000270296"/>
    </source>
</evidence>
<evidence type="ECO:0000256" key="2">
    <source>
        <dbReference type="ARBA" id="ARBA00022553"/>
    </source>
</evidence>
<evidence type="ECO:0000313" key="7">
    <source>
        <dbReference type="WBParaSite" id="SBAD_0001114801-mRNA-1"/>
    </source>
</evidence>
<dbReference type="WBParaSite" id="SBAD_0001114801-mRNA-1">
    <property type="protein sequence ID" value="SBAD_0001114801-mRNA-1"/>
    <property type="gene ID" value="SBAD_0001114801"/>
</dbReference>
<keyword evidence="2" id="KW-0597">Phosphoprotein</keyword>
<accession>A0A183J4H4</accession>
<dbReference type="Proteomes" id="UP000270296">
    <property type="component" value="Unassembled WGS sequence"/>
</dbReference>
<gene>
    <name evidence="5" type="ORF">SBAD_LOCUS10772</name>
</gene>
<reference evidence="7" key="1">
    <citation type="submission" date="2016-06" db="UniProtKB">
        <authorList>
            <consortium name="WormBaseParasite"/>
        </authorList>
    </citation>
    <scope>IDENTIFICATION</scope>
</reference>
<dbReference type="PANTHER" id="PTHR12394">
    <property type="entry name" value="ZYGIN"/>
    <property type="match status" value="1"/>
</dbReference>
<sequence>MGSKDSWSKDDREENNNNTLDEFDDEEVAQALDLHRLIVTTPIDEPPPQTAEQVIEEIDEIMQVTVCGESVCCVV</sequence>
<protein>
    <submittedName>
        <fullName evidence="5 7">Uncharacterized protein</fullName>
    </submittedName>
</protein>
<feature type="compositionally biased region" description="Basic and acidic residues" evidence="4">
    <location>
        <begin position="1"/>
        <end position="15"/>
    </location>
</feature>
<dbReference type="InterPro" id="IPR011680">
    <property type="entry name" value="FEZ"/>
</dbReference>
<dbReference type="GO" id="GO:0030424">
    <property type="term" value="C:axon"/>
    <property type="evidence" value="ECO:0007669"/>
    <property type="project" value="TreeGrafter"/>
</dbReference>
<feature type="region of interest" description="Disordered" evidence="4">
    <location>
        <begin position="1"/>
        <end position="23"/>
    </location>
</feature>
<evidence type="ECO:0000256" key="3">
    <source>
        <dbReference type="ARBA" id="ARBA00023054"/>
    </source>
</evidence>
<dbReference type="GO" id="GO:0005737">
    <property type="term" value="C:cytoplasm"/>
    <property type="evidence" value="ECO:0007669"/>
    <property type="project" value="TreeGrafter"/>
</dbReference>
<name>A0A183J4H4_9BILA</name>
<reference evidence="5 6" key="2">
    <citation type="submission" date="2018-11" db="EMBL/GenBank/DDBJ databases">
        <authorList>
            <consortium name="Pathogen Informatics"/>
        </authorList>
    </citation>
    <scope>NUCLEOTIDE SEQUENCE [LARGE SCALE GENOMIC DNA]</scope>
</reference>
<evidence type="ECO:0000313" key="5">
    <source>
        <dbReference type="EMBL" id="VDP34494.1"/>
    </source>
</evidence>